<sequence length="244" mass="27027">MKKIVGLILTICFICVFLICGCSQAQAIQEAIGNKDFGMARTQIEEIQGGSEKDEITENYEDALFAEAAPLLNDHRFIEADELGKQSISGKAQEAITHIILQYYVASLGDGFTAITNSTSSAMDMMNIDKSASMSAFSTFAEAFTPYIELNDEVPKDILPDEFSELHELAGTLFSDVYHVFAEIHNHIDENGQVDNEFNELFAKVSSSLSTISIMLQDLSQQYTGFAYQLPEEYKELITLPSIS</sequence>
<evidence type="ECO:0000256" key="1">
    <source>
        <dbReference type="SAM" id="SignalP"/>
    </source>
</evidence>
<gene>
    <name evidence="2" type="ORF">PUP29_02905</name>
</gene>
<protein>
    <recommendedName>
        <fullName evidence="3">Lipoprotein</fullName>
    </recommendedName>
</protein>
<accession>A0AAU8AAW0</accession>
<feature type="chain" id="PRO_5043964150" description="Lipoprotein" evidence="1">
    <location>
        <begin position="28"/>
        <end position="244"/>
    </location>
</feature>
<name>A0AAU8AAW0_9FIRM</name>
<keyword evidence="1" id="KW-0732">Signal</keyword>
<evidence type="ECO:0000313" key="2">
    <source>
        <dbReference type="EMBL" id="XCC62886.1"/>
    </source>
</evidence>
<proteinExistence type="predicted"/>
<feature type="signal peptide" evidence="1">
    <location>
        <begin position="1"/>
        <end position="27"/>
    </location>
</feature>
<dbReference type="RefSeq" id="WP_079547320.1">
    <property type="nucleotide sequence ID" value="NZ_CP117826.1"/>
</dbReference>
<dbReference type="AlphaFoldDB" id="A0AAU8AAW0"/>
<dbReference type="EMBL" id="CP117826">
    <property type="protein sequence ID" value="XCC62886.1"/>
    <property type="molecule type" value="Genomic_DNA"/>
</dbReference>
<dbReference type="PROSITE" id="PS51257">
    <property type="entry name" value="PROKAR_LIPOPROTEIN"/>
    <property type="match status" value="1"/>
</dbReference>
<reference evidence="2" key="1">
    <citation type="submission" date="2023-02" db="EMBL/GenBank/DDBJ databases">
        <title>Gut commensal Christensenella minuta modulates host metabolism via a new class of secondary bile acids.</title>
        <authorList>
            <person name="Liu C."/>
        </authorList>
    </citation>
    <scope>NUCLEOTIDE SEQUENCE</scope>
    <source>
        <strain evidence="2">CA70</strain>
    </source>
</reference>
<organism evidence="2">
    <name type="scientific">Christensenella massiliensis</name>
    <dbReference type="NCBI Taxonomy" id="1805714"/>
    <lineage>
        <taxon>Bacteria</taxon>
        <taxon>Bacillati</taxon>
        <taxon>Bacillota</taxon>
        <taxon>Clostridia</taxon>
        <taxon>Christensenellales</taxon>
        <taxon>Christensenellaceae</taxon>
        <taxon>Christensenella</taxon>
    </lineage>
</organism>
<evidence type="ECO:0008006" key="3">
    <source>
        <dbReference type="Google" id="ProtNLM"/>
    </source>
</evidence>